<dbReference type="SMART" id="SM00304">
    <property type="entry name" value="HAMP"/>
    <property type="match status" value="1"/>
</dbReference>
<dbReference type="Gene3D" id="3.30.565.10">
    <property type="entry name" value="Histidine kinase-like ATPase, C-terminal domain"/>
    <property type="match status" value="1"/>
</dbReference>
<evidence type="ECO:0000313" key="19">
    <source>
        <dbReference type="EMBL" id="SOU40234.1"/>
    </source>
</evidence>
<dbReference type="InterPro" id="IPR036890">
    <property type="entry name" value="HATPase_C_sf"/>
</dbReference>
<gene>
    <name evidence="18" type="primary">baeS</name>
    <name evidence="19" type="ORF">PCAR9_A20669</name>
    <name evidence="18" type="ORF">PCARR_a0774</name>
</gene>
<evidence type="ECO:0000313" key="21">
    <source>
        <dbReference type="Proteomes" id="UP000615003"/>
    </source>
</evidence>
<dbReference type="CDD" id="cd06225">
    <property type="entry name" value="HAMP"/>
    <property type="match status" value="1"/>
</dbReference>
<dbReference type="OrthoDB" id="9804645at2"/>
<reference evidence="19 20" key="2">
    <citation type="submission" date="2017-11" db="EMBL/GenBank/DDBJ databases">
        <authorList>
            <person name="Han C.G."/>
        </authorList>
    </citation>
    <scope>NUCLEOTIDE SEQUENCE [LARGE SCALE GENOMIC DNA]</scope>
    <source>
        <strain evidence="20">ATCC 43555</strain>
        <strain evidence="19">ATCC43555</strain>
    </source>
</reference>
<dbReference type="EMBL" id="AQGW01000018">
    <property type="protein sequence ID" value="MBE0382447.1"/>
    <property type="molecule type" value="Genomic_DNA"/>
</dbReference>
<dbReference type="SUPFAM" id="SSF158472">
    <property type="entry name" value="HAMP domain-like"/>
    <property type="match status" value="1"/>
</dbReference>
<dbReference type="AlphaFoldDB" id="A0A2K4X7D9"/>
<evidence type="ECO:0000256" key="12">
    <source>
        <dbReference type="ARBA" id="ARBA00023012"/>
    </source>
</evidence>
<feature type="transmembrane region" description="Helical" evidence="15">
    <location>
        <begin position="7"/>
        <end position="30"/>
    </location>
</feature>
<keyword evidence="12" id="KW-0902">Two-component regulatory system</keyword>
<evidence type="ECO:0000256" key="11">
    <source>
        <dbReference type="ARBA" id="ARBA00022989"/>
    </source>
</evidence>
<dbReference type="RefSeq" id="WP_104642216.1">
    <property type="nucleotide sequence ID" value="NZ_AQGW01000018.1"/>
</dbReference>
<feature type="domain" description="Histidine kinase" evidence="16">
    <location>
        <begin position="265"/>
        <end position="483"/>
    </location>
</feature>
<evidence type="ECO:0000256" key="14">
    <source>
        <dbReference type="SAM" id="MobiDB-lite"/>
    </source>
</evidence>
<dbReference type="PANTHER" id="PTHR45528">
    <property type="entry name" value="SENSOR HISTIDINE KINASE CPXA"/>
    <property type="match status" value="1"/>
</dbReference>
<dbReference type="Pfam" id="PF00672">
    <property type="entry name" value="HAMP"/>
    <property type="match status" value="1"/>
</dbReference>
<keyword evidence="10" id="KW-0067">ATP-binding</keyword>
<name>A0A2K4X7D9_PSEVC</name>
<feature type="region of interest" description="Disordered" evidence="14">
    <location>
        <begin position="87"/>
        <end position="119"/>
    </location>
</feature>
<dbReference type="SUPFAM" id="SSF55874">
    <property type="entry name" value="ATPase domain of HSP90 chaperone/DNA topoisomerase II/histidine kinase"/>
    <property type="match status" value="1"/>
</dbReference>
<dbReference type="SMART" id="SM00387">
    <property type="entry name" value="HATPase_c"/>
    <property type="match status" value="1"/>
</dbReference>
<keyword evidence="6" id="KW-0808">Transferase</keyword>
<evidence type="ECO:0000256" key="8">
    <source>
        <dbReference type="ARBA" id="ARBA00022741"/>
    </source>
</evidence>
<dbReference type="GO" id="GO:0005886">
    <property type="term" value="C:plasma membrane"/>
    <property type="evidence" value="ECO:0007669"/>
    <property type="project" value="UniProtKB-SubCell"/>
</dbReference>
<dbReference type="CDD" id="cd00082">
    <property type="entry name" value="HisKA"/>
    <property type="match status" value="1"/>
</dbReference>
<dbReference type="PRINTS" id="PR00344">
    <property type="entry name" value="BCTRLSENSOR"/>
</dbReference>
<dbReference type="InterPro" id="IPR003660">
    <property type="entry name" value="HAMP_dom"/>
</dbReference>
<dbReference type="PROSITE" id="PS50885">
    <property type="entry name" value="HAMP"/>
    <property type="match status" value="1"/>
</dbReference>
<dbReference type="PROSITE" id="PS50109">
    <property type="entry name" value="HIS_KIN"/>
    <property type="match status" value="1"/>
</dbReference>
<dbReference type="InterPro" id="IPR036097">
    <property type="entry name" value="HisK_dim/P_sf"/>
</dbReference>
<keyword evidence="7 15" id="KW-0812">Transmembrane</keyword>
<evidence type="ECO:0000256" key="15">
    <source>
        <dbReference type="SAM" id="Phobius"/>
    </source>
</evidence>
<evidence type="ECO:0000256" key="5">
    <source>
        <dbReference type="ARBA" id="ARBA00022553"/>
    </source>
</evidence>
<keyword evidence="4" id="KW-1003">Cell membrane</keyword>
<evidence type="ECO:0000259" key="16">
    <source>
        <dbReference type="PROSITE" id="PS50109"/>
    </source>
</evidence>
<keyword evidence="9 19" id="KW-0418">Kinase</keyword>
<proteinExistence type="predicted"/>
<keyword evidence="21" id="KW-1185">Reference proteome</keyword>
<keyword evidence="8" id="KW-0547">Nucleotide-binding</keyword>
<evidence type="ECO:0000256" key="7">
    <source>
        <dbReference type="ARBA" id="ARBA00022692"/>
    </source>
</evidence>
<evidence type="ECO:0000256" key="13">
    <source>
        <dbReference type="ARBA" id="ARBA00023136"/>
    </source>
</evidence>
<dbReference type="PANTHER" id="PTHR45528:SF1">
    <property type="entry name" value="SENSOR HISTIDINE KINASE CPXA"/>
    <property type="match status" value="1"/>
</dbReference>
<sequence>MKIHNKLFLILFSFTFSIIAGLVVLIQYSIGQGVIDFVNAKELKALEPLAAQLAKQYERNASWKKIIGDDQRFLRLVESQLQSSQFLPSLPDMPARQSNRGERRPRPPQHMGQRDHRPPPEYAAHYVLLDKNKQRIFGKLFDDLRYINTPVVLNGETIAYLGVSKRKSLADGYELDFLKQQTNYLWLIALTAGLLTLLLSFLLSRHLVGPVKQIANGMHKLTKGQYSTKLSLERKDELGQLSEDFNTLAFTLAKDEQVRKRWLANISHELRTPMSILLGELEAMLLGIREPNNKNISSANDEALHLKRLIDDLHMLNSAELGGMHYTKQPTDIGLLLNSIEQKYQVLFEQHKINFYLLNSSKHAIVEADKTRILQLLDNILMNAVHYAQCSTISLTARNMEIKNKLYLEMTIEDNGVGVDKTHLSHLFEYLYRVDSARNRQEGGSGLGLSICQHIVKGHQGEIAAEKASLGGLAIIIRLPLVKV</sequence>
<dbReference type="Proteomes" id="UP000238288">
    <property type="component" value="Chromosome PCAR9a"/>
</dbReference>
<evidence type="ECO:0000256" key="9">
    <source>
        <dbReference type="ARBA" id="ARBA00022777"/>
    </source>
</evidence>
<dbReference type="Pfam" id="PF02518">
    <property type="entry name" value="HATPase_c"/>
    <property type="match status" value="1"/>
</dbReference>
<dbReference type="Gene3D" id="1.10.287.130">
    <property type="match status" value="1"/>
</dbReference>
<keyword evidence="5" id="KW-0597">Phosphoprotein</keyword>
<feature type="domain" description="HAMP" evidence="17">
    <location>
        <begin position="205"/>
        <end position="257"/>
    </location>
</feature>
<dbReference type="InterPro" id="IPR003594">
    <property type="entry name" value="HATPase_dom"/>
</dbReference>
<dbReference type="GO" id="GO:0005524">
    <property type="term" value="F:ATP binding"/>
    <property type="evidence" value="ECO:0007669"/>
    <property type="project" value="UniProtKB-KW"/>
</dbReference>
<dbReference type="Gene3D" id="6.10.340.10">
    <property type="match status" value="1"/>
</dbReference>
<dbReference type="EC" id="2.7.13.3" evidence="3"/>
<dbReference type="Pfam" id="PF00512">
    <property type="entry name" value="HisKA"/>
    <property type="match status" value="1"/>
</dbReference>
<evidence type="ECO:0000256" key="1">
    <source>
        <dbReference type="ARBA" id="ARBA00000085"/>
    </source>
</evidence>
<dbReference type="FunFam" id="3.30.565.10:FF:000006">
    <property type="entry name" value="Sensor histidine kinase WalK"/>
    <property type="match status" value="1"/>
</dbReference>
<dbReference type="GeneID" id="93662872"/>
<dbReference type="InterPro" id="IPR003661">
    <property type="entry name" value="HisK_dim/P_dom"/>
</dbReference>
<evidence type="ECO:0000256" key="6">
    <source>
        <dbReference type="ARBA" id="ARBA00022679"/>
    </source>
</evidence>
<protein>
    <recommendedName>
        <fullName evidence="3">histidine kinase</fullName>
        <ecNumber evidence="3">2.7.13.3</ecNumber>
    </recommendedName>
</protein>
<evidence type="ECO:0000256" key="2">
    <source>
        <dbReference type="ARBA" id="ARBA00004651"/>
    </source>
</evidence>
<dbReference type="SMART" id="SM00388">
    <property type="entry name" value="HisKA"/>
    <property type="match status" value="1"/>
</dbReference>
<evidence type="ECO:0000256" key="4">
    <source>
        <dbReference type="ARBA" id="ARBA00022475"/>
    </source>
</evidence>
<dbReference type="Proteomes" id="UP000615003">
    <property type="component" value="Unassembled WGS sequence"/>
</dbReference>
<comment type="subcellular location">
    <subcellularLocation>
        <location evidence="2">Cell membrane</location>
        <topology evidence="2">Multi-pass membrane protein</topology>
    </subcellularLocation>
</comment>
<keyword evidence="11 15" id="KW-1133">Transmembrane helix</keyword>
<evidence type="ECO:0000256" key="3">
    <source>
        <dbReference type="ARBA" id="ARBA00012438"/>
    </source>
</evidence>
<dbReference type="InterPro" id="IPR004358">
    <property type="entry name" value="Sig_transdc_His_kin-like_C"/>
</dbReference>
<organism evidence="19 20">
    <name type="scientific">Pseudoalteromonas carrageenovora IAM 12662</name>
    <dbReference type="NCBI Taxonomy" id="1314868"/>
    <lineage>
        <taxon>Bacteria</taxon>
        <taxon>Pseudomonadati</taxon>
        <taxon>Pseudomonadota</taxon>
        <taxon>Gammaproteobacteria</taxon>
        <taxon>Alteromonadales</taxon>
        <taxon>Pseudoalteromonadaceae</taxon>
        <taxon>Pseudoalteromonas</taxon>
    </lineage>
</organism>
<evidence type="ECO:0000313" key="20">
    <source>
        <dbReference type="Proteomes" id="UP000238288"/>
    </source>
</evidence>
<dbReference type="InterPro" id="IPR005467">
    <property type="entry name" value="His_kinase_dom"/>
</dbReference>
<keyword evidence="13 15" id="KW-0472">Membrane</keyword>
<dbReference type="GO" id="GO:0000155">
    <property type="term" value="F:phosphorelay sensor kinase activity"/>
    <property type="evidence" value="ECO:0007669"/>
    <property type="project" value="InterPro"/>
</dbReference>
<reference evidence="18 21" key="1">
    <citation type="submission" date="2015-06" db="EMBL/GenBank/DDBJ databases">
        <title>Genome sequence of Pseudoalteromonas carrageenovora.</title>
        <authorList>
            <person name="Xie B.-B."/>
            <person name="Rong J.-C."/>
            <person name="Qin Q.-L."/>
            <person name="Zhang Y.-Z."/>
        </authorList>
    </citation>
    <scope>NUCLEOTIDE SEQUENCE [LARGE SCALE GENOMIC DNA]</scope>
    <source>
        <strain evidence="18 21">IAM 12662</strain>
    </source>
</reference>
<evidence type="ECO:0000259" key="17">
    <source>
        <dbReference type="PROSITE" id="PS50885"/>
    </source>
</evidence>
<comment type="catalytic activity">
    <reaction evidence="1">
        <text>ATP + protein L-histidine = ADP + protein N-phospho-L-histidine.</text>
        <dbReference type="EC" id="2.7.13.3"/>
    </reaction>
</comment>
<evidence type="ECO:0000256" key="10">
    <source>
        <dbReference type="ARBA" id="ARBA00022840"/>
    </source>
</evidence>
<dbReference type="EMBL" id="LT965928">
    <property type="protein sequence ID" value="SOU40234.1"/>
    <property type="molecule type" value="Genomic_DNA"/>
</dbReference>
<accession>A0A2K4X7D9</accession>
<feature type="transmembrane region" description="Helical" evidence="15">
    <location>
        <begin position="184"/>
        <end position="203"/>
    </location>
</feature>
<evidence type="ECO:0000313" key="18">
    <source>
        <dbReference type="EMBL" id="MBE0382447.1"/>
    </source>
</evidence>
<dbReference type="SUPFAM" id="SSF47384">
    <property type="entry name" value="Homodimeric domain of signal transducing histidine kinase"/>
    <property type="match status" value="1"/>
</dbReference>
<dbReference type="InterPro" id="IPR050398">
    <property type="entry name" value="HssS/ArlS-like"/>
</dbReference>